<reference evidence="10 11" key="1">
    <citation type="submission" date="2018-03" db="EMBL/GenBank/DDBJ databases">
        <authorList>
            <person name="Guldener U."/>
        </authorList>
    </citation>
    <scope>NUCLEOTIDE SEQUENCE [LARGE SCALE GENOMIC DNA]</scope>
    <source>
        <strain evidence="10 11">DAOM196992</strain>
    </source>
</reference>
<feature type="transmembrane region" description="Helical" evidence="6">
    <location>
        <begin position="983"/>
        <end position="1002"/>
    </location>
</feature>
<evidence type="ECO:0000256" key="1">
    <source>
        <dbReference type="ARBA" id="ARBA00004141"/>
    </source>
</evidence>
<dbReference type="InterPro" id="IPR018820">
    <property type="entry name" value="BRE4-related_DUF2421"/>
</dbReference>
<feature type="compositionally biased region" description="Low complexity" evidence="5">
    <location>
        <begin position="1"/>
        <end position="20"/>
    </location>
</feature>
<evidence type="ECO:0000313" key="10">
    <source>
        <dbReference type="EMBL" id="SPO41929.1"/>
    </source>
</evidence>
<feature type="domain" description="Integral membrane bound transporter" evidence="9">
    <location>
        <begin position="1012"/>
        <end position="1142"/>
    </location>
</feature>
<feature type="compositionally biased region" description="Low complexity" evidence="5">
    <location>
        <begin position="916"/>
        <end position="942"/>
    </location>
</feature>
<organism evidence="10 11">
    <name type="scientific">Pseudozyma flocculosa</name>
    <dbReference type="NCBI Taxonomy" id="84751"/>
    <lineage>
        <taxon>Eukaryota</taxon>
        <taxon>Fungi</taxon>
        <taxon>Dikarya</taxon>
        <taxon>Basidiomycota</taxon>
        <taxon>Ustilaginomycotina</taxon>
        <taxon>Ustilaginomycetes</taxon>
        <taxon>Ustilaginales</taxon>
        <taxon>Ustilaginaceae</taxon>
        <taxon>Pseudozyma</taxon>
    </lineage>
</organism>
<dbReference type="InterPro" id="IPR018823">
    <property type="entry name" value="ArAE_2_N"/>
</dbReference>
<evidence type="ECO:0000256" key="4">
    <source>
        <dbReference type="ARBA" id="ARBA00023136"/>
    </source>
</evidence>
<dbReference type="OrthoDB" id="2274698at2759"/>
<gene>
    <name evidence="10" type="ORF">PSFLO_07412</name>
</gene>
<dbReference type="PANTHER" id="PTHR37994">
    <property type="entry name" value="ARAE_2_N DOMAIN-CONTAINING PROTEIN-RELATED"/>
    <property type="match status" value="1"/>
</dbReference>
<evidence type="ECO:0000256" key="6">
    <source>
        <dbReference type="SAM" id="Phobius"/>
    </source>
</evidence>
<feature type="domain" description="DUF2421" evidence="7">
    <location>
        <begin position="1147"/>
        <end position="1370"/>
    </location>
</feature>
<feature type="transmembrane region" description="Helical" evidence="6">
    <location>
        <begin position="243"/>
        <end position="260"/>
    </location>
</feature>
<dbReference type="GO" id="GO:0016020">
    <property type="term" value="C:membrane"/>
    <property type="evidence" value="ECO:0007669"/>
    <property type="project" value="UniProtKB-SubCell"/>
</dbReference>
<feature type="compositionally biased region" description="Low complexity" evidence="5">
    <location>
        <begin position="542"/>
        <end position="552"/>
    </location>
</feature>
<feature type="transmembrane region" description="Helical" evidence="6">
    <location>
        <begin position="337"/>
        <end position="360"/>
    </location>
</feature>
<feature type="transmembrane region" description="Helical" evidence="6">
    <location>
        <begin position="1091"/>
        <end position="1109"/>
    </location>
</feature>
<dbReference type="Proteomes" id="UP000323386">
    <property type="component" value="Unassembled WGS sequence"/>
</dbReference>
<evidence type="ECO:0000259" key="7">
    <source>
        <dbReference type="Pfam" id="PF10334"/>
    </source>
</evidence>
<feature type="transmembrane region" description="Helical" evidence="6">
    <location>
        <begin position="1033"/>
        <end position="1057"/>
    </location>
</feature>
<dbReference type="InterPro" id="IPR049453">
    <property type="entry name" value="Memb_transporter_dom"/>
</dbReference>
<keyword evidence="4 6" id="KW-0472">Membrane</keyword>
<evidence type="ECO:0000259" key="9">
    <source>
        <dbReference type="Pfam" id="PF13515"/>
    </source>
</evidence>
<comment type="subcellular location">
    <subcellularLocation>
        <location evidence="1">Membrane</location>
        <topology evidence="1">Multi-pass membrane protein</topology>
    </subcellularLocation>
</comment>
<feature type="region of interest" description="Disordered" evidence="5">
    <location>
        <begin position="533"/>
        <end position="667"/>
    </location>
</feature>
<keyword evidence="2 6" id="KW-0812">Transmembrane</keyword>
<feature type="compositionally biased region" description="Low complexity" evidence="5">
    <location>
        <begin position="153"/>
        <end position="178"/>
    </location>
</feature>
<feature type="compositionally biased region" description="Polar residues" evidence="5">
    <location>
        <begin position="21"/>
        <end position="35"/>
    </location>
</feature>
<feature type="region of interest" description="Disordered" evidence="5">
    <location>
        <begin position="139"/>
        <end position="209"/>
    </location>
</feature>
<evidence type="ECO:0000259" key="8">
    <source>
        <dbReference type="Pfam" id="PF10337"/>
    </source>
</evidence>
<dbReference type="PANTHER" id="PTHR37994:SF1">
    <property type="entry name" value="ER TRANSPORTER 6TM N-TERMINAL DOMAIN-CONTAINING PROTEIN"/>
    <property type="match status" value="1"/>
</dbReference>
<keyword evidence="11" id="KW-1185">Reference proteome</keyword>
<feature type="transmembrane region" description="Helical" evidence="6">
    <location>
        <begin position="1129"/>
        <end position="1147"/>
    </location>
</feature>
<keyword evidence="3 6" id="KW-1133">Transmembrane helix</keyword>
<feature type="transmembrane region" description="Helical" evidence="6">
    <location>
        <begin position="294"/>
        <end position="317"/>
    </location>
</feature>
<feature type="domain" description="Putative ER transporter 6TM N-terminal" evidence="8">
    <location>
        <begin position="229"/>
        <end position="523"/>
    </location>
</feature>
<accession>A0A5C3FEX7</accession>
<name>A0A5C3FEX7_9BASI</name>
<feature type="compositionally biased region" description="Low complexity" evidence="5">
    <location>
        <begin position="623"/>
        <end position="640"/>
    </location>
</feature>
<sequence>MPASTPSSELPLPLLASSPAQPQHQLAPTETTDPLSNTRSHHGSSSSTAANSGAQSDAPSGDAYRTHLQKDSWQPSATDAQAEHAGTATSPQEHSQHHHQHHSQPQHHHHDSEKASSMVHPDSVRRHRGHPAFDLTLQQEEQQQHHHHHHRQQPQQHGVDVRTSPATAATSSDSSSNSNEKTGESRRQRPPPPDAAAEEGSTAAQPRSPPRIRRILAALHLDRPPPQLAWIPSTLTWPKLKPVIRSSIIAWICMVLMLIYDSEVALGTASFLVLISAFIQTAELPYVAVMERELVSLAMVCGAWAYTLIPIAIAHAVRTNKLSPAQANPAAIYQAEYVEASPSVVCAVFLAFGSAFFLYVKVRFGPSPFLFGTIFSCILLNISLTYAPLYPYPVYTFGRSIAVPLAVKWAVTIVVYSVCFPKSVNSQFVDRLVAVLRPLQRAAADQVDLFERSPLDSEFDFELVRTLLNQAEGGLMPLSMSSRLLTREISFGRASGEDLKAFETLTRALITPADGWSFYFSSIRADIETAHFPKTPLPSRLATPAMTPAATPRGSQDTPRMRSSRASLTADAGGGGGGSGAGPDHHGASASAVAAAMRHLDERPSVAPGEEGLSRRFRRMHSGLHVSSRSSSPRRWFQSSDSHHHHHHGSHGSHNGHHNGHHGHGSIFHGLVHRQEAVPVAVWESIRFGNIETHLHTTAANPTTELFAHLILESSRELLQANAEGIGYLVDRLEALNRRRFAMLRDRFTRSRTSLMLEGEKRAQETAATVQRLEAALESFRSDARFRVLDPYREALGDVGADDVLDELDLRAGPGEISRIHHRYLYQAWLHQFHTMSFSTKLLALLRAFERIDRERPSARLWGPSWFRLFHLDSWRDIGSASGDPEMEEEDPEAVPIMEREREQERRAAAGGAGGDSRPARSASSLAAATGTHTGAEQAATGSAFDLGHTRRRDPDALDPEGTLQILGQRLYFGVARLFQGHLLFGVKAAVLIALVSLPAYMRSSAAWVYRNRGLWTIFMAQLTLARFRGETAFALLSRLVATFVGACFGLVIWYVSAGSGRGNAFGLGATTAVAFPLLMLFRLYYPGPPITTIITCVTAMLIVGYSWQDVTNPSPGSPGFGWTVAWKRFVTVAIGVTAAYLFSYLPPSNSLRKHQRLSHATTIAELGRCYCAVVSVAASSQHAGAGAGAGDGDHRGEAEAHEAERINKRLIALRAKLRRLDMAAVNVSYEYSLRGRWPKQRYAELFKVQMELLKLLSHTLTVISQLGPAYSLALLRRTRFLDPLFLGDVISVISMCSTALKTSSPLPQITPCPLLDRFLLFEHGFDISLKTLREHEYMSFAVGVVTLFGLVVRIDRLCVAVKELVGESFEVPADVHRTMVVRGHEWSKRSW</sequence>
<dbReference type="Pfam" id="PF10337">
    <property type="entry name" value="ArAE_2_N"/>
    <property type="match status" value="1"/>
</dbReference>
<feature type="transmembrane region" description="Helical" evidence="6">
    <location>
        <begin position="1063"/>
        <end position="1084"/>
    </location>
</feature>
<feature type="region of interest" description="Disordered" evidence="5">
    <location>
        <begin position="1"/>
        <end position="127"/>
    </location>
</feature>
<evidence type="ECO:0008006" key="12">
    <source>
        <dbReference type="Google" id="ProtNLM"/>
    </source>
</evidence>
<dbReference type="EMBL" id="OOIP01000033">
    <property type="protein sequence ID" value="SPO41929.1"/>
    <property type="molecule type" value="Genomic_DNA"/>
</dbReference>
<feature type="compositionally biased region" description="Gly residues" evidence="5">
    <location>
        <begin position="572"/>
        <end position="581"/>
    </location>
</feature>
<feature type="transmembrane region" description="Helical" evidence="6">
    <location>
        <begin position="266"/>
        <end position="287"/>
    </location>
</feature>
<evidence type="ECO:0000313" key="11">
    <source>
        <dbReference type="Proteomes" id="UP000323386"/>
    </source>
</evidence>
<feature type="compositionally biased region" description="Low complexity" evidence="5">
    <location>
        <begin position="43"/>
        <end position="53"/>
    </location>
</feature>
<feature type="compositionally biased region" description="Basic residues" evidence="5">
    <location>
        <begin position="96"/>
        <end position="109"/>
    </location>
</feature>
<evidence type="ECO:0000256" key="2">
    <source>
        <dbReference type="ARBA" id="ARBA00022692"/>
    </source>
</evidence>
<feature type="compositionally biased region" description="Basic residues" evidence="5">
    <location>
        <begin position="643"/>
        <end position="664"/>
    </location>
</feature>
<evidence type="ECO:0000256" key="3">
    <source>
        <dbReference type="ARBA" id="ARBA00022989"/>
    </source>
</evidence>
<proteinExistence type="predicted"/>
<dbReference type="Pfam" id="PF10334">
    <property type="entry name" value="BRE4"/>
    <property type="match status" value="1"/>
</dbReference>
<dbReference type="Pfam" id="PF13515">
    <property type="entry name" value="FUSC_2"/>
    <property type="match status" value="1"/>
</dbReference>
<evidence type="ECO:0000256" key="5">
    <source>
        <dbReference type="SAM" id="MobiDB-lite"/>
    </source>
</evidence>
<feature type="region of interest" description="Disordered" evidence="5">
    <location>
        <begin position="901"/>
        <end position="952"/>
    </location>
</feature>
<feature type="transmembrane region" description="Helical" evidence="6">
    <location>
        <begin position="369"/>
        <end position="389"/>
    </location>
</feature>
<protein>
    <recommendedName>
        <fullName evidence="12">ER transporter 6TM N-terminal domain-containing protein</fullName>
    </recommendedName>
</protein>